<evidence type="ECO:0000259" key="6">
    <source>
        <dbReference type="SMART" id="SM01142"/>
    </source>
</evidence>
<dbReference type="GO" id="GO:0004386">
    <property type="term" value="F:helicase activity"/>
    <property type="evidence" value="ECO:0007669"/>
    <property type="project" value="UniProtKB-KW"/>
</dbReference>
<evidence type="ECO:0000256" key="2">
    <source>
        <dbReference type="ARBA" id="ARBA00022801"/>
    </source>
</evidence>
<dbReference type="STRING" id="145388.A0A0D2MXK6"/>
<feature type="region of interest" description="Disordered" evidence="5">
    <location>
        <begin position="184"/>
        <end position="206"/>
    </location>
</feature>
<sequence length="530" mass="54942">MPAGHVEDLLTLLEQRAALSEDLRAATTAAPDTALRFLQPGRLVKVAAGPPDPRRPLPQLGPVPKGASLEDAAGGGDAAAGGAAGGGSGVGGSGSDDETGDAEGAGHEVVSLGDVLRRVDGASWGVLISFEKAGKHKQPGGGGGAAAGELGEDGDGSSFRGSGGGAQARGPRFVVDVLVSCDPSTLPRGQQGGQQGGRALPRLTAPGAAGSSAQVVTFPLEHLAALSSVRIRGLQDLRTQQARDSLIGSAAEALRRQPGGEPPQLDPQSDMKAGGKEVKGLVRRLESLDDRIARHPLAASPALARLLGALQAKRALAAAAKVARREAKAAAGLVLSEELKARQRLLRRLGYVDDDGLITAKGRVAADLQSGDELVLTELIFSGAFSSLTTEQLVATASCFVWQEKREGGVRLPKELQGPLKALQDTARRVGKAAADSKVALDPQEYADSFRPELMNAAAAWARGQRFAEVIKMAEVFEGSLVRAVRRLEELLRQVSGALRSVGDSELAAKFDEARTVIKRDVIFAASLYL</sequence>
<organism evidence="7 8">
    <name type="scientific">Monoraphidium neglectum</name>
    <dbReference type="NCBI Taxonomy" id="145388"/>
    <lineage>
        <taxon>Eukaryota</taxon>
        <taxon>Viridiplantae</taxon>
        <taxon>Chlorophyta</taxon>
        <taxon>core chlorophytes</taxon>
        <taxon>Chlorophyceae</taxon>
        <taxon>CS clade</taxon>
        <taxon>Sphaeropleales</taxon>
        <taxon>Selenastraceae</taxon>
        <taxon>Monoraphidium</taxon>
    </lineage>
</organism>
<proteinExistence type="predicted"/>
<dbReference type="PANTHER" id="PTHR12131:SF25">
    <property type="entry name" value="DEXH-BOX ATP-DEPENDENT RNA HELICASE DEXH9"/>
    <property type="match status" value="1"/>
</dbReference>
<keyword evidence="1" id="KW-0547">Nucleotide-binding</keyword>
<evidence type="ECO:0000256" key="3">
    <source>
        <dbReference type="ARBA" id="ARBA00022806"/>
    </source>
</evidence>
<dbReference type="EC" id="3.6.1.-" evidence="7"/>
<dbReference type="InterPro" id="IPR050699">
    <property type="entry name" value="RNA-DNA_Helicase"/>
</dbReference>
<evidence type="ECO:0000256" key="4">
    <source>
        <dbReference type="ARBA" id="ARBA00022840"/>
    </source>
</evidence>
<dbReference type="InterPro" id="IPR012961">
    <property type="entry name" value="Ski2/MTR4_C"/>
</dbReference>
<dbReference type="Pfam" id="PF13234">
    <property type="entry name" value="MTR4_beta-barrel"/>
    <property type="match status" value="1"/>
</dbReference>
<dbReference type="Pfam" id="PF08148">
    <property type="entry name" value="DSHCT"/>
    <property type="match status" value="1"/>
</dbReference>
<dbReference type="GO" id="GO:0016787">
    <property type="term" value="F:hydrolase activity"/>
    <property type="evidence" value="ECO:0007669"/>
    <property type="project" value="UniProtKB-KW"/>
</dbReference>
<dbReference type="AlphaFoldDB" id="A0A0D2MXK6"/>
<dbReference type="GeneID" id="25741888"/>
<dbReference type="PANTHER" id="PTHR12131">
    <property type="entry name" value="ATP-DEPENDENT RNA AND DNA HELICASE"/>
    <property type="match status" value="1"/>
</dbReference>
<evidence type="ECO:0000313" key="8">
    <source>
        <dbReference type="Proteomes" id="UP000054498"/>
    </source>
</evidence>
<name>A0A0D2MXK6_9CHLO</name>
<dbReference type="RefSeq" id="XP_013897970.1">
    <property type="nucleotide sequence ID" value="XM_014042516.1"/>
</dbReference>
<keyword evidence="2 7" id="KW-0378">Hydrolase</keyword>
<feature type="compositionally biased region" description="Gly residues" evidence="5">
    <location>
        <begin position="73"/>
        <end position="94"/>
    </location>
</feature>
<dbReference type="Gene3D" id="1.10.3380.30">
    <property type="match status" value="1"/>
</dbReference>
<dbReference type="InterPro" id="IPR025696">
    <property type="entry name" value="Beta-barrel_MTR4"/>
</dbReference>
<dbReference type="Proteomes" id="UP000054498">
    <property type="component" value="Unassembled WGS sequence"/>
</dbReference>
<dbReference type="GO" id="GO:0000460">
    <property type="term" value="P:maturation of 5.8S rRNA"/>
    <property type="evidence" value="ECO:0007669"/>
    <property type="project" value="TreeGrafter"/>
</dbReference>
<dbReference type="SMART" id="SM01142">
    <property type="entry name" value="DSHCT"/>
    <property type="match status" value="1"/>
</dbReference>
<protein>
    <submittedName>
        <fullName evidence="7">ATP-dependent RNA helicase DOB1</fullName>
        <ecNumber evidence="7">3.6.1.-</ecNumber>
    </submittedName>
</protein>
<dbReference type="KEGG" id="mng:MNEG_9013"/>
<dbReference type="OrthoDB" id="64767at2759"/>
<keyword evidence="4" id="KW-0067">ATP-binding</keyword>
<evidence type="ECO:0000256" key="5">
    <source>
        <dbReference type="SAM" id="MobiDB-lite"/>
    </source>
</evidence>
<gene>
    <name evidence="7" type="ORF">MNEG_9013</name>
</gene>
<evidence type="ECO:0000313" key="7">
    <source>
        <dbReference type="EMBL" id="KIY98950.1"/>
    </source>
</evidence>
<keyword evidence="3 7" id="KW-0347">Helicase</keyword>
<feature type="region of interest" description="Disordered" evidence="5">
    <location>
        <begin position="134"/>
        <end position="168"/>
    </location>
</feature>
<dbReference type="GO" id="GO:0005524">
    <property type="term" value="F:ATP binding"/>
    <property type="evidence" value="ECO:0007669"/>
    <property type="project" value="UniProtKB-KW"/>
</dbReference>
<feature type="region of interest" description="Disordered" evidence="5">
    <location>
        <begin position="254"/>
        <end position="274"/>
    </location>
</feature>
<dbReference type="Gene3D" id="2.40.30.300">
    <property type="match status" value="1"/>
</dbReference>
<feature type="domain" description="ATP-dependent RNA helicase Ski2/MTR4 C-terminal" evidence="6">
    <location>
        <begin position="353"/>
        <end position="530"/>
    </location>
</feature>
<feature type="region of interest" description="Disordered" evidence="5">
    <location>
        <begin position="47"/>
        <end position="104"/>
    </location>
</feature>
<evidence type="ECO:0000256" key="1">
    <source>
        <dbReference type="ARBA" id="ARBA00022741"/>
    </source>
</evidence>
<dbReference type="GO" id="GO:0005634">
    <property type="term" value="C:nucleus"/>
    <property type="evidence" value="ECO:0007669"/>
    <property type="project" value="TreeGrafter"/>
</dbReference>
<reference evidence="7 8" key="1">
    <citation type="journal article" date="2013" name="BMC Genomics">
        <title>Reconstruction of the lipid metabolism for the microalga Monoraphidium neglectum from its genome sequence reveals characteristics suitable for biofuel production.</title>
        <authorList>
            <person name="Bogen C."/>
            <person name="Al-Dilaimi A."/>
            <person name="Albersmeier A."/>
            <person name="Wichmann J."/>
            <person name="Grundmann M."/>
            <person name="Rupp O."/>
            <person name="Lauersen K.J."/>
            <person name="Blifernez-Klassen O."/>
            <person name="Kalinowski J."/>
            <person name="Goesmann A."/>
            <person name="Mussgnug J.H."/>
            <person name="Kruse O."/>
        </authorList>
    </citation>
    <scope>NUCLEOTIDE SEQUENCE [LARGE SCALE GENOMIC DNA]</scope>
    <source>
        <strain evidence="7 8">SAG 48.87</strain>
    </source>
</reference>
<dbReference type="EMBL" id="KK102008">
    <property type="protein sequence ID" value="KIY98950.1"/>
    <property type="molecule type" value="Genomic_DNA"/>
</dbReference>
<accession>A0A0D2MXK6</accession>
<keyword evidence="8" id="KW-1185">Reference proteome</keyword>